<evidence type="ECO:0000313" key="1">
    <source>
        <dbReference type="EMBL" id="CEK91924.1"/>
    </source>
</evidence>
<feature type="non-terminal residue" evidence="1">
    <location>
        <position position="56"/>
    </location>
</feature>
<dbReference type="AlphaFoldDB" id="A0A0B7BF37"/>
<organism evidence="1">
    <name type="scientific">Arion vulgaris</name>
    <dbReference type="NCBI Taxonomy" id="1028688"/>
    <lineage>
        <taxon>Eukaryota</taxon>
        <taxon>Metazoa</taxon>
        <taxon>Spiralia</taxon>
        <taxon>Lophotrochozoa</taxon>
        <taxon>Mollusca</taxon>
        <taxon>Gastropoda</taxon>
        <taxon>Heterobranchia</taxon>
        <taxon>Euthyneura</taxon>
        <taxon>Panpulmonata</taxon>
        <taxon>Eupulmonata</taxon>
        <taxon>Stylommatophora</taxon>
        <taxon>Helicina</taxon>
        <taxon>Arionoidea</taxon>
        <taxon>Arionidae</taxon>
        <taxon>Arion</taxon>
    </lineage>
</organism>
<protein>
    <submittedName>
        <fullName evidence="1">Uncharacterized protein</fullName>
    </submittedName>
</protein>
<dbReference type="EMBL" id="HACG01045059">
    <property type="protein sequence ID" value="CEK91924.1"/>
    <property type="molecule type" value="Transcribed_RNA"/>
</dbReference>
<name>A0A0B7BF37_9EUPU</name>
<reference evidence="1" key="1">
    <citation type="submission" date="2014-12" db="EMBL/GenBank/DDBJ databases">
        <title>Insight into the proteome of Arion vulgaris.</title>
        <authorList>
            <person name="Aradska J."/>
            <person name="Bulat T."/>
            <person name="Smidak R."/>
            <person name="Sarate P."/>
            <person name="Gangsoo J."/>
            <person name="Sialana F."/>
            <person name="Bilban M."/>
            <person name="Lubec G."/>
        </authorList>
    </citation>
    <scope>NUCLEOTIDE SEQUENCE</scope>
    <source>
        <tissue evidence="1">Skin</tissue>
    </source>
</reference>
<accession>A0A0B7BF37</accession>
<proteinExistence type="predicted"/>
<gene>
    <name evidence="1" type="primary">ORF185576</name>
</gene>
<sequence>MKLFSYRNGSQVDPSSIGYQEKTFVIKGHQRDFDHITYHSPTVKQDMGLTSCSSNT</sequence>